<organism evidence="8 9">
    <name type="scientific">Pandoraea thiooxydans</name>
    <dbReference type="NCBI Taxonomy" id="445709"/>
    <lineage>
        <taxon>Bacteria</taxon>
        <taxon>Pseudomonadati</taxon>
        <taxon>Pseudomonadota</taxon>
        <taxon>Betaproteobacteria</taxon>
        <taxon>Burkholderiales</taxon>
        <taxon>Burkholderiaceae</taxon>
        <taxon>Pandoraea</taxon>
    </lineage>
</organism>
<feature type="transmembrane region" description="Helical" evidence="7">
    <location>
        <begin position="130"/>
        <end position="152"/>
    </location>
</feature>
<accession>A0A0G3ESV1</accession>
<feature type="transmembrane region" description="Helical" evidence="7">
    <location>
        <begin position="41"/>
        <end position="59"/>
    </location>
</feature>
<feature type="transmembrane region" description="Helical" evidence="7">
    <location>
        <begin position="158"/>
        <end position="178"/>
    </location>
</feature>
<dbReference type="PATRIC" id="fig|445709.3.peg.1237"/>
<evidence type="ECO:0000256" key="7">
    <source>
        <dbReference type="SAM" id="Phobius"/>
    </source>
</evidence>
<dbReference type="KEGG" id="ptx:ABW99_05745"/>
<dbReference type="STRING" id="445709.ABW99_05745"/>
<dbReference type="Proteomes" id="UP000036700">
    <property type="component" value="Chromosome"/>
</dbReference>
<evidence type="ECO:0000256" key="5">
    <source>
        <dbReference type="ARBA" id="ARBA00022989"/>
    </source>
</evidence>
<evidence type="ECO:0000256" key="2">
    <source>
        <dbReference type="ARBA" id="ARBA00007977"/>
    </source>
</evidence>
<feature type="transmembrane region" description="Helical" evidence="7">
    <location>
        <begin position="319"/>
        <end position="339"/>
    </location>
</feature>
<evidence type="ECO:0008006" key="10">
    <source>
        <dbReference type="Google" id="ProtNLM"/>
    </source>
</evidence>
<evidence type="ECO:0000313" key="9">
    <source>
        <dbReference type="Proteomes" id="UP000036700"/>
    </source>
</evidence>
<evidence type="ECO:0000256" key="4">
    <source>
        <dbReference type="ARBA" id="ARBA00022692"/>
    </source>
</evidence>
<feature type="transmembrane region" description="Helical" evidence="7">
    <location>
        <begin position="255"/>
        <end position="273"/>
    </location>
</feature>
<feature type="transmembrane region" description="Helical" evidence="7">
    <location>
        <begin position="18"/>
        <end position="35"/>
    </location>
</feature>
<sequence length="342" mass="35631">MSSSSSTLSLVPERRQNFWAGLVLVTLIAFLALMAGRALPLIGGPVFGILLGIIVRNVLAPGAAYEAGIRFAAKYVLQWSIVALGAGLSLSQVAHTGLDSLAVTSVTVTAAALAAWGLGRLLGVSGRLKLLIGVGTAICGGSAIAAVTPIVKPDDHETAFAISTIFLFNVAAVLLFPLLGHWLHLSDAGFGMWAGTAINDTSSVVAAGYSYSKAAGDFATIVKLTRATLIIPICLVLALVVAYREKKHGAGDFRLARVFPWFILWFLVASGLRTAGVIPAGWLPWIHQAAEFLIIVALAAIGLSSNLRRMAGTGVRPILLGLGVWVAVSLSSLAVQVVMGQM</sequence>
<feature type="transmembrane region" description="Helical" evidence="7">
    <location>
        <begin position="190"/>
        <end position="212"/>
    </location>
</feature>
<dbReference type="PANTHER" id="PTHR30106:SF1">
    <property type="entry name" value="UPF0324 MEMBRANE PROTEIN FN0533"/>
    <property type="match status" value="1"/>
</dbReference>
<dbReference type="InterPro" id="IPR018383">
    <property type="entry name" value="UPF0324_pro"/>
</dbReference>
<protein>
    <recommendedName>
        <fullName evidence="10">Sulfate exporter family transporter</fullName>
    </recommendedName>
</protein>
<evidence type="ECO:0000256" key="3">
    <source>
        <dbReference type="ARBA" id="ARBA00022475"/>
    </source>
</evidence>
<feature type="transmembrane region" description="Helical" evidence="7">
    <location>
        <begin position="71"/>
        <end position="94"/>
    </location>
</feature>
<comment type="subcellular location">
    <subcellularLocation>
        <location evidence="1">Cell membrane</location>
        <topology evidence="1">Multi-pass membrane protein</topology>
    </subcellularLocation>
</comment>
<feature type="transmembrane region" description="Helical" evidence="7">
    <location>
        <begin position="224"/>
        <end position="243"/>
    </location>
</feature>
<keyword evidence="9" id="KW-1185">Reference proteome</keyword>
<feature type="transmembrane region" description="Helical" evidence="7">
    <location>
        <begin position="100"/>
        <end position="118"/>
    </location>
</feature>
<dbReference type="OrthoDB" id="5393513at2"/>
<dbReference type="AlphaFoldDB" id="A0A0G3ESV1"/>
<name>A0A0G3ESV1_9BURK</name>
<proteinExistence type="inferred from homology"/>
<dbReference type="Pfam" id="PF03601">
    <property type="entry name" value="Cons_hypoth698"/>
    <property type="match status" value="1"/>
</dbReference>
<gene>
    <name evidence="8" type="ORF">ABW99_05745</name>
</gene>
<keyword evidence="3" id="KW-1003">Cell membrane</keyword>
<evidence type="ECO:0000313" key="8">
    <source>
        <dbReference type="EMBL" id="AKJ67796.1"/>
    </source>
</evidence>
<dbReference type="RefSeq" id="WP_047213541.1">
    <property type="nucleotide sequence ID" value="NZ_CP011568.3"/>
</dbReference>
<feature type="transmembrane region" description="Helical" evidence="7">
    <location>
        <begin position="285"/>
        <end position="307"/>
    </location>
</feature>
<keyword evidence="5 7" id="KW-1133">Transmembrane helix</keyword>
<evidence type="ECO:0000256" key="6">
    <source>
        <dbReference type="ARBA" id="ARBA00023136"/>
    </source>
</evidence>
<comment type="similarity">
    <text evidence="2">Belongs to the UPF0324 family.</text>
</comment>
<dbReference type="PANTHER" id="PTHR30106">
    <property type="entry name" value="INNER MEMBRANE PROTEIN YEIH-RELATED"/>
    <property type="match status" value="1"/>
</dbReference>
<dbReference type="EMBL" id="CP011568">
    <property type="protein sequence ID" value="AKJ67796.1"/>
    <property type="molecule type" value="Genomic_DNA"/>
</dbReference>
<keyword evidence="4 7" id="KW-0812">Transmembrane</keyword>
<keyword evidence="6 7" id="KW-0472">Membrane</keyword>
<evidence type="ECO:0000256" key="1">
    <source>
        <dbReference type="ARBA" id="ARBA00004651"/>
    </source>
</evidence>
<dbReference type="GO" id="GO:0005886">
    <property type="term" value="C:plasma membrane"/>
    <property type="evidence" value="ECO:0007669"/>
    <property type="project" value="UniProtKB-SubCell"/>
</dbReference>
<reference evidence="9" key="1">
    <citation type="submission" date="2015-06" db="EMBL/GenBank/DDBJ databases">
        <authorList>
            <person name="Lim Y.L."/>
            <person name="Ee R."/>
            <person name="Yong D."/>
            <person name="How K.Y."/>
            <person name="Yin W.F."/>
            <person name="Chan K.G."/>
        </authorList>
    </citation>
    <scope>NUCLEOTIDE SEQUENCE [LARGE SCALE GENOMIC DNA]</scope>
    <source>
        <strain evidence="9">DSM 25325</strain>
    </source>
</reference>